<organism evidence="1 2">
    <name type="scientific">Albugo candida</name>
    <dbReference type="NCBI Taxonomy" id="65357"/>
    <lineage>
        <taxon>Eukaryota</taxon>
        <taxon>Sar</taxon>
        <taxon>Stramenopiles</taxon>
        <taxon>Oomycota</taxon>
        <taxon>Peronosporomycetes</taxon>
        <taxon>Albuginales</taxon>
        <taxon>Albuginaceae</taxon>
        <taxon>Albugo</taxon>
    </lineage>
</organism>
<dbReference type="GO" id="GO:0005634">
    <property type="term" value="C:nucleus"/>
    <property type="evidence" value="ECO:0007669"/>
    <property type="project" value="TreeGrafter"/>
</dbReference>
<dbReference type="OrthoDB" id="407325at2759"/>
<protein>
    <recommendedName>
        <fullName evidence="3">Methyltransferase-like protein 23</fullName>
    </recommendedName>
</protein>
<evidence type="ECO:0000313" key="1">
    <source>
        <dbReference type="EMBL" id="CCI40372.1"/>
    </source>
</evidence>
<dbReference type="AlphaFoldDB" id="A0A024G0M7"/>
<proteinExistence type="predicted"/>
<sequence length="243" mass="27902">MLHSAPKFETFSFLSKIGHDICPIRVEIAEWIHQSSEQKASKDDFDVHFGLFVWPSARILTQFLARNLGILEGKIVLELGCGPALPTIFAARHGRLEHAYATDSSRNPDVRCNVKANIRENRLEAIASYFCLDWGLPSFSQLERFRDTKPPDIVLAADCMYEPKYYDRILGTIAFLFELNPSCQCFLSYQLRDITDSIALLLTRWHMEAVQIDIETFWSESDQKLHPIPSIDSLFLYKIQVKS</sequence>
<keyword evidence="2" id="KW-1185">Reference proteome</keyword>
<dbReference type="InParanoid" id="A0A024G0M7"/>
<dbReference type="Gene3D" id="3.40.50.150">
    <property type="entry name" value="Vaccinia Virus protein VP39"/>
    <property type="match status" value="1"/>
</dbReference>
<dbReference type="SUPFAM" id="SSF53335">
    <property type="entry name" value="S-adenosyl-L-methionine-dependent methyltransferases"/>
    <property type="match status" value="1"/>
</dbReference>
<dbReference type="Proteomes" id="UP000053237">
    <property type="component" value="Unassembled WGS sequence"/>
</dbReference>
<dbReference type="PANTHER" id="PTHR14614:SF165">
    <property type="entry name" value="FAM86 N-TERMINAL DOMAIN-CONTAINING PROTEIN"/>
    <property type="match status" value="1"/>
</dbReference>
<dbReference type="EMBL" id="CAIX01000008">
    <property type="protein sequence ID" value="CCI40372.1"/>
    <property type="molecule type" value="Genomic_DNA"/>
</dbReference>
<dbReference type="GO" id="GO:0005737">
    <property type="term" value="C:cytoplasm"/>
    <property type="evidence" value="ECO:0007669"/>
    <property type="project" value="TreeGrafter"/>
</dbReference>
<dbReference type="InterPro" id="IPR029063">
    <property type="entry name" value="SAM-dependent_MTases_sf"/>
</dbReference>
<name>A0A024G0M7_9STRA</name>
<reference evidence="1 2" key="1">
    <citation type="submission" date="2012-05" db="EMBL/GenBank/DDBJ databases">
        <title>Recombination and specialization in a pathogen metapopulation.</title>
        <authorList>
            <person name="Gardiner A."/>
            <person name="Kemen E."/>
            <person name="Schultz-Larsen T."/>
            <person name="MacLean D."/>
            <person name="Van Oosterhout C."/>
            <person name="Jones J.D.G."/>
        </authorList>
    </citation>
    <scope>NUCLEOTIDE SEQUENCE [LARGE SCALE GENOMIC DNA]</scope>
    <source>
        <strain evidence="1 2">Ac Nc2</strain>
    </source>
</reference>
<gene>
    <name evidence="1" type="ORF">BN9_011560</name>
</gene>
<dbReference type="PANTHER" id="PTHR14614">
    <property type="entry name" value="HEPATOCELLULAR CARCINOMA-ASSOCIATED ANTIGEN"/>
    <property type="match status" value="1"/>
</dbReference>
<evidence type="ECO:0000313" key="2">
    <source>
        <dbReference type="Proteomes" id="UP000053237"/>
    </source>
</evidence>
<dbReference type="InterPro" id="IPR019410">
    <property type="entry name" value="Methyltransf_16"/>
</dbReference>
<dbReference type="STRING" id="65357.A0A024G0M7"/>
<comment type="caution">
    <text evidence="1">The sequence shown here is derived from an EMBL/GenBank/DDBJ whole genome shotgun (WGS) entry which is preliminary data.</text>
</comment>
<dbReference type="Pfam" id="PF10294">
    <property type="entry name" value="Methyltransf_16"/>
    <property type="match status" value="1"/>
</dbReference>
<accession>A0A024G0M7</accession>
<evidence type="ECO:0008006" key="3">
    <source>
        <dbReference type="Google" id="ProtNLM"/>
    </source>
</evidence>